<dbReference type="EMBL" id="BRYA01000979">
    <property type="protein sequence ID" value="GMI36900.1"/>
    <property type="molecule type" value="Genomic_DNA"/>
</dbReference>
<evidence type="ECO:0000256" key="4">
    <source>
        <dbReference type="ARBA" id="ARBA00022801"/>
    </source>
</evidence>
<evidence type="ECO:0000313" key="11">
    <source>
        <dbReference type="Proteomes" id="UP001165065"/>
    </source>
</evidence>
<keyword evidence="4" id="KW-0378">Hydrolase</keyword>
<feature type="binding site" evidence="8">
    <location>
        <position position="236"/>
    </location>
    <ligand>
        <name>Zn(2+)</name>
        <dbReference type="ChEBI" id="CHEBI:29105"/>
        <note>catalytic</note>
    </ligand>
</feature>
<evidence type="ECO:0000256" key="3">
    <source>
        <dbReference type="ARBA" id="ARBA00022692"/>
    </source>
</evidence>
<keyword evidence="11" id="KW-1185">Reference proteome</keyword>
<organism evidence="10 11">
    <name type="scientific">Triparma columacea</name>
    <dbReference type="NCBI Taxonomy" id="722753"/>
    <lineage>
        <taxon>Eukaryota</taxon>
        <taxon>Sar</taxon>
        <taxon>Stramenopiles</taxon>
        <taxon>Ochrophyta</taxon>
        <taxon>Bolidophyceae</taxon>
        <taxon>Parmales</taxon>
        <taxon>Triparmaceae</taxon>
        <taxon>Triparma</taxon>
    </lineage>
</organism>
<dbReference type="GO" id="GO:0046872">
    <property type="term" value="F:metal ion binding"/>
    <property type="evidence" value="ECO:0007669"/>
    <property type="project" value="UniProtKB-KW"/>
</dbReference>
<evidence type="ECO:0000256" key="8">
    <source>
        <dbReference type="PIRSR" id="PIRSR608901-2"/>
    </source>
</evidence>
<dbReference type="PANTHER" id="PTHR46187:SF3">
    <property type="entry name" value="ALKALINE CERAMIDASE 3"/>
    <property type="match status" value="1"/>
</dbReference>
<proteinExistence type="inferred from homology"/>
<feature type="transmembrane region" description="Helical" evidence="9">
    <location>
        <begin position="60"/>
        <end position="80"/>
    </location>
</feature>
<accession>A0A9W7G8X6</accession>
<evidence type="ECO:0000256" key="6">
    <source>
        <dbReference type="ARBA" id="ARBA00023136"/>
    </source>
</evidence>
<evidence type="ECO:0000313" key="10">
    <source>
        <dbReference type="EMBL" id="GMI36900.1"/>
    </source>
</evidence>
<evidence type="ECO:0000256" key="1">
    <source>
        <dbReference type="ARBA" id="ARBA00004141"/>
    </source>
</evidence>
<feature type="binding site" evidence="8">
    <location>
        <position position="232"/>
    </location>
    <ligand>
        <name>Zn(2+)</name>
        <dbReference type="ChEBI" id="CHEBI:29105"/>
        <note>catalytic</note>
    </ligand>
</feature>
<dbReference type="GO" id="GO:0006672">
    <property type="term" value="P:ceramide metabolic process"/>
    <property type="evidence" value="ECO:0007669"/>
    <property type="project" value="InterPro"/>
</dbReference>
<reference evidence="11" key="1">
    <citation type="journal article" date="2023" name="Commun. Biol.">
        <title>Genome analysis of Parmales, the sister group of diatoms, reveals the evolutionary specialization of diatoms from phago-mixotrophs to photoautotrophs.</title>
        <authorList>
            <person name="Ban H."/>
            <person name="Sato S."/>
            <person name="Yoshikawa S."/>
            <person name="Yamada K."/>
            <person name="Nakamura Y."/>
            <person name="Ichinomiya M."/>
            <person name="Sato N."/>
            <person name="Blanc-Mathieu R."/>
            <person name="Endo H."/>
            <person name="Kuwata A."/>
            <person name="Ogata H."/>
        </authorList>
    </citation>
    <scope>NUCLEOTIDE SEQUENCE [LARGE SCALE GENOMIC DNA]</scope>
</reference>
<comment type="subcellular location">
    <subcellularLocation>
        <location evidence="1">Membrane</location>
        <topology evidence="1">Multi-pass membrane protein</topology>
    </subcellularLocation>
</comment>
<dbReference type="PANTHER" id="PTHR46187">
    <property type="entry name" value="ALKALINE CERAMIDASE 3"/>
    <property type="match status" value="1"/>
</dbReference>
<evidence type="ECO:0000256" key="5">
    <source>
        <dbReference type="ARBA" id="ARBA00022989"/>
    </source>
</evidence>
<gene>
    <name evidence="10" type="ORF">TrCOL_g13034</name>
</gene>
<keyword evidence="7" id="KW-0106">Calcium</keyword>
<feature type="transmembrane region" description="Helical" evidence="9">
    <location>
        <begin position="127"/>
        <end position="148"/>
    </location>
</feature>
<sequence>MTITGAEKWNSSSNIAFIIVGILGIVERKRRWNLDLDQETGKTTRGLLSKSFHQYITSPTLSFLLLDVLIILIGIGSYLFHSTRLYIWQLSDELPMSLLLAGYAYVQRGIYVRDKEDDTWDARERKRFLSNLISYLYILLLVISWYGYLVLQNHSLFVSFFSSQVGFTIGIYVIGGPFHVGCVTPEIGSEWYSEIASISCMIVGKLLWEYERSLHSLNTCPTDGKEVEYYLHAWWHAFSAAGHYYWCRGIEGEWRRVEMEDEGNRGRRKTV</sequence>
<feature type="binding site" evidence="8">
    <location>
        <position position="81"/>
    </location>
    <ligand>
        <name>Zn(2+)</name>
        <dbReference type="ChEBI" id="CHEBI:29105"/>
        <note>catalytic</note>
    </ligand>
</feature>
<evidence type="ECO:0000256" key="2">
    <source>
        <dbReference type="ARBA" id="ARBA00009780"/>
    </source>
</evidence>
<dbReference type="Proteomes" id="UP001165065">
    <property type="component" value="Unassembled WGS sequence"/>
</dbReference>
<keyword evidence="6 9" id="KW-0472">Membrane</keyword>
<dbReference type="Pfam" id="PF05875">
    <property type="entry name" value="Ceramidase"/>
    <property type="match status" value="1"/>
</dbReference>
<keyword evidence="7" id="KW-0479">Metal-binding</keyword>
<dbReference type="GO" id="GO:0016811">
    <property type="term" value="F:hydrolase activity, acting on carbon-nitrogen (but not peptide) bonds, in linear amides"/>
    <property type="evidence" value="ECO:0007669"/>
    <property type="project" value="InterPro"/>
</dbReference>
<evidence type="ECO:0000256" key="9">
    <source>
        <dbReference type="SAM" id="Phobius"/>
    </source>
</evidence>
<protein>
    <submittedName>
        <fullName evidence="10">Uncharacterized protein</fullName>
    </submittedName>
</protein>
<keyword evidence="8" id="KW-0862">Zinc</keyword>
<keyword evidence="5 9" id="KW-1133">Transmembrane helix</keyword>
<evidence type="ECO:0000256" key="7">
    <source>
        <dbReference type="PIRSR" id="PIRSR608901-1"/>
    </source>
</evidence>
<comment type="caution">
    <text evidence="10">The sequence shown here is derived from an EMBL/GenBank/DDBJ whole genome shotgun (WGS) entry which is preliminary data.</text>
</comment>
<dbReference type="OrthoDB" id="199566at2759"/>
<feature type="transmembrane region" description="Helical" evidence="9">
    <location>
        <begin position="154"/>
        <end position="174"/>
    </location>
</feature>
<name>A0A9W7G8X6_9STRA</name>
<dbReference type="AlphaFoldDB" id="A0A9W7G8X6"/>
<dbReference type="InterPro" id="IPR008901">
    <property type="entry name" value="ACER"/>
</dbReference>
<comment type="cofactor">
    <cofactor evidence="8">
        <name>Zn(2+)</name>
        <dbReference type="ChEBI" id="CHEBI:29105"/>
    </cofactor>
</comment>
<feature type="binding site" evidence="7">
    <location>
        <position position="7"/>
    </location>
    <ligand>
        <name>Ca(2+)</name>
        <dbReference type="ChEBI" id="CHEBI:29108"/>
    </ligand>
</feature>
<dbReference type="GO" id="GO:0005789">
    <property type="term" value="C:endoplasmic reticulum membrane"/>
    <property type="evidence" value="ECO:0007669"/>
    <property type="project" value="TreeGrafter"/>
</dbReference>
<keyword evidence="3 9" id="KW-0812">Transmembrane</keyword>
<comment type="similarity">
    <text evidence="2">Belongs to the alkaline ceramidase family.</text>
</comment>